<evidence type="ECO:0000313" key="2">
    <source>
        <dbReference type="EMBL" id="KAA3476810.1"/>
    </source>
</evidence>
<reference evidence="3" key="1">
    <citation type="journal article" date="2019" name="Plant Biotechnol. J.">
        <title>Genome sequencing of the Australian wild diploid species Gossypium australe highlights disease resistance and delayed gland morphogenesis.</title>
        <authorList>
            <person name="Cai Y."/>
            <person name="Cai X."/>
            <person name="Wang Q."/>
            <person name="Wang P."/>
            <person name="Zhang Y."/>
            <person name="Cai C."/>
            <person name="Xu Y."/>
            <person name="Wang K."/>
            <person name="Zhou Z."/>
            <person name="Wang C."/>
            <person name="Geng S."/>
            <person name="Li B."/>
            <person name="Dong Q."/>
            <person name="Hou Y."/>
            <person name="Wang H."/>
            <person name="Ai P."/>
            <person name="Liu Z."/>
            <person name="Yi F."/>
            <person name="Sun M."/>
            <person name="An G."/>
            <person name="Cheng J."/>
            <person name="Zhang Y."/>
            <person name="Shi Q."/>
            <person name="Xie Y."/>
            <person name="Shi X."/>
            <person name="Chang Y."/>
            <person name="Huang F."/>
            <person name="Chen Y."/>
            <person name="Hong S."/>
            <person name="Mi L."/>
            <person name="Sun Q."/>
            <person name="Zhang L."/>
            <person name="Zhou B."/>
            <person name="Peng R."/>
            <person name="Zhang X."/>
            <person name="Liu F."/>
        </authorList>
    </citation>
    <scope>NUCLEOTIDE SEQUENCE [LARGE SCALE GENOMIC DNA]</scope>
    <source>
        <strain evidence="3">cv. PA1801</strain>
    </source>
</reference>
<dbReference type="EMBL" id="SMMG02000004">
    <property type="protein sequence ID" value="KAA3476810.1"/>
    <property type="molecule type" value="Genomic_DNA"/>
</dbReference>
<proteinExistence type="predicted"/>
<dbReference type="OrthoDB" id="5402974at2759"/>
<dbReference type="GO" id="GO:0015098">
    <property type="term" value="F:molybdate ion transmembrane transporter activity"/>
    <property type="evidence" value="ECO:0007669"/>
    <property type="project" value="InterPro"/>
</dbReference>
<evidence type="ECO:0000256" key="1">
    <source>
        <dbReference type="SAM" id="Phobius"/>
    </source>
</evidence>
<gene>
    <name evidence="2" type="ORF">EPI10_010749</name>
</gene>
<dbReference type="PANTHER" id="PTHR31970:SF0">
    <property type="entry name" value="MOLYBDATE TRANSPORTER 1"/>
    <property type="match status" value="1"/>
</dbReference>
<evidence type="ECO:0000313" key="3">
    <source>
        <dbReference type="Proteomes" id="UP000325315"/>
    </source>
</evidence>
<keyword evidence="1" id="KW-0812">Transmembrane</keyword>
<dbReference type="PANTHER" id="PTHR31970">
    <property type="match status" value="1"/>
</dbReference>
<dbReference type="InterPro" id="IPR031563">
    <property type="entry name" value="MOT1/MOT2"/>
</dbReference>
<feature type="transmembrane region" description="Helical" evidence="1">
    <location>
        <begin position="6"/>
        <end position="25"/>
    </location>
</feature>
<organism evidence="2 3">
    <name type="scientific">Gossypium australe</name>
    <dbReference type="NCBI Taxonomy" id="47621"/>
    <lineage>
        <taxon>Eukaryota</taxon>
        <taxon>Viridiplantae</taxon>
        <taxon>Streptophyta</taxon>
        <taxon>Embryophyta</taxon>
        <taxon>Tracheophyta</taxon>
        <taxon>Spermatophyta</taxon>
        <taxon>Magnoliopsida</taxon>
        <taxon>eudicotyledons</taxon>
        <taxon>Gunneridae</taxon>
        <taxon>Pentapetalae</taxon>
        <taxon>rosids</taxon>
        <taxon>malvids</taxon>
        <taxon>Malvales</taxon>
        <taxon>Malvaceae</taxon>
        <taxon>Malvoideae</taxon>
        <taxon>Gossypium</taxon>
    </lineage>
</organism>
<dbReference type="Proteomes" id="UP000325315">
    <property type="component" value="Unassembled WGS sequence"/>
</dbReference>
<comment type="caution">
    <text evidence="2">The sequence shown here is derived from an EMBL/GenBank/DDBJ whole genome shotgun (WGS) entry which is preliminary data.</text>
</comment>
<name>A0A5B6W554_9ROSI</name>
<sequence length="235" mass="26318">MGNRQWLGLDGMVLAIVCAGFITFFNGAGQERNQSEEAIVDEERNVRRKRMRKIMATIPSAFIIFFLAFIRRPKVVNDIKFGPSVMDIVKKTGHSWKEGFIKGTNSSTTFISTELGDFCLKGILSHLGFGNRGAIELGEVLVWCHAKLPWCTWLAGQYKFWGQEWWVCSLTWCSQNDVGFGTKLAMTCRDMNSKQESIMMLICNAVSLVGSSAALGFVCGMLVHVLLKLRTLCMP</sequence>
<keyword evidence="1" id="KW-0472">Membrane</keyword>
<keyword evidence="3" id="KW-1185">Reference proteome</keyword>
<accession>A0A5B6W554</accession>
<dbReference type="AlphaFoldDB" id="A0A5B6W554"/>
<feature type="transmembrane region" description="Helical" evidence="1">
    <location>
        <begin position="198"/>
        <end position="227"/>
    </location>
</feature>
<keyword evidence="1" id="KW-1133">Transmembrane helix</keyword>
<protein>
    <submittedName>
        <fullName evidence="2">Molybdate transporter 1-like</fullName>
    </submittedName>
</protein>
<feature type="transmembrane region" description="Helical" evidence="1">
    <location>
        <begin position="54"/>
        <end position="70"/>
    </location>
</feature>